<sequence>MPTTPCQTRHMHFAGRCHTKYATKLSRAEQIPAILFNSAEIRSNGYCTLTAIAQHVPVSWRSLRLDHAEGLATTRLKQQPKSIANNTSRFAFDAR</sequence>
<name>A0A517ZY29_9PLAN</name>
<organism evidence="1 2">
    <name type="scientific">Symmachiella dynata</name>
    <dbReference type="NCBI Taxonomy" id="2527995"/>
    <lineage>
        <taxon>Bacteria</taxon>
        <taxon>Pseudomonadati</taxon>
        <taxon>Planctomycetota</taxon>
        <taxon>Planctomycetia</taxon>
        <taxon>Planctomycetales</taxon>
        <taxon>Planctomycetaceae</taxon>
        <taxon>Symmachiella</taxon>
    </lineage>
</organism>
<evidence type="ECO:0000313" key="2">
    <source>
        <dbReference type="Proteomes" id="UP000319383"/>
    </source>
</evidence>
<accession>A0A517ZY29</accession>
<keyword evidence="2" id="KW-1185">Reference proteome</keyword>
<dbReference type="EMBL" id="CP036276">
    <property type="protein sequence ID" value="QDU47346.1"/>
    <property type="molecule type" value="Genomic_DNA"/>
</dbReference>
<proteinExistence type="predicted"/>
<reference evidence="1 2" key="1">
    <citation type="submission" date="2019-02" db="EMBL/GenBank/DDBJ databases">
        <title>Deep-cultivation of Planctomycetes and their phenomic and genomic characterization uncovers novel biology.</title>
        <authorList>
            <person name="Wiegand S."/>
            <person name="Jogler M."/>
            <person name="Boedeker C."/>
            <person name="Pinto D."/>
            <person name="Vollmers J."/>
            <person name="Rivas-Marin E."/>
            <person name="Kohn T."/>
            <person name="Peeters S.H."/>
            <person name="Heuer A."/>
            <person name="Rast P."/>
            <person name="Oberbeckmann S."/>
            <person name="Bunk B."/>
            <person name="Jeske O."/>
            <person name="Meyerdierks A."/>
            <person name="Storesund J.E."/>
            <person name="Kallscheuer N."/>
            <person name="Luecker S."/>
            <person name="Lage O.M."/>
            <person name="Pohl T."/>
            <person name="Merkel B.J."/>
            <person name="Hornburger P."/>
            <person name="Mueller R.-W."/>
            <person name="Bruemmer F."/>
            <person name="Labrenz M."/>
            <person name="Spormann A.M."/>
            <person name="Op den Camp H."/>
            <person name="Overmann J."/>
            <person name="Amann R."/>
            <person name="Jetten M.S.M."/>
            <person name="Mascher T."/>
            <person name="Medema M.H."/>
            <person name="Devos D.P."/>
            <person name="Kaster A.-K."/>
            <person name="Ovreas L."/>
            <person name="Rohde M."/>
            <person name="Galperin M.Y."/>
            <person name="Jogler C."/>
        </authorList>
    </citation>
    <scope>NUCLEOTIDE SEQUENCE [LARGE SCALE GENOMIC DNA]</scope>
    <source>
        <strain evidence="1 2">Mal52</strain>
    </source>
</reference>
<dbReference type="AlphaFoldDB" id="A0A517ZY29"/>
<evidence type="ECO:0000313" key="1">
    <source>
        <dbReference type="EMBL" id="QDU47346.1"/>
    </source>
</evidence>
<gene>
    <name evidence="1" type="ORF">Mal52_58750</name>
</gene>
<protein>
    <submittedName>
        <fullName evidence="1">Uncharacterized protein</fullName>
    </submittedName>
</protein>
<dbReference type="KEGG" id="sdyn:Mal52_58750"/>
<dbReference type="Proteomes" id="UP000319383">
    <property type="component" value="Chromosome"/>
</dbReference>